<evidence type="ECO:0000256" key="3">
    <source>
        <dbReference type="ARBA" id="ARBA00022630"/>
    </source>
</evidence>
<reference evidence="8" key="1">
    <citation type="journal article" date="2014" name="Front. Microbiol.">
        <title>High frequency of phylogenetically diverse reductive dehalogenase-homologous genes in deep subseafloor sedimentary metagenomes.</title>
        <authorList>
            <person name="Kawai M."/>
            <person name="Futagami T."/>
            <person name="Toyoda A."/>
            <person name="Takaki Y."/>
            <person name="Nishi S."/>
            <person name="Hori S."/>
            <person name="Arai W."/>
            <person name="Tsubouchi T."/>
            <person name="Morono Y."/>
            <person name="Uchiyama I."/>
            <person name="Ito T."/>
            <person name="Fujiyama A."/>
            <person name="Inagaki F."/>
            <person name="Takami H."/>
        </authorList>
    </citation>
    <scope>NUCLEOTIDE SEQUENCE</scope>
    <source>
        <strain evidence="8">Expedition CK06-06</strain>
    </source>
</reference>
<dbReference type="Gene3D" id="2.40.110.10">
    <property type="entry name" value="Butyryl-CoA Dehydrogenase, subunit A, domain 2"/>
    <property type="match status" value="1"/>
</dbReference>
<name>X1ALQ5_9ZZZZ</name>
<evidence type="ECO:0000256" key="4">
    <source>
        <dbReference type="ARBA" id="ARBA00022827"/>
    </source>
</evidence>
<evidence type="ECO:0000256" key="1">
    <source>
        <dbReference type="ARBA" id="ARBA00001974"/>
    </source>
</evidence>
<dbReference type="GO" id="GO:0003995">
    <property type="term" value="F:acyl-CoA dehydrogenase activity"/>
    <property type="evidence" value="ECO:0007669"/>
    <property type="project" value="InterPro"/>
</dbReference>
<keyword evidence="3" id="KW-0285">Flavoprotein</keyword>
<dbReference type="InterPro" id="IPR009100">
    <property type="entry name" value="AcylCoA_DH/oxidase_NM_dom_sf"/>
</dbReference>
<evidence type="ECO:0000256" key="5">
    <source>
        <dbReference type="ARBA" id="ARBA00023002"/>
    </source>
</evidence>
<evidence type="ECO:0000313" key="8">
    <source>
        <dbReference type="EMBL" id="GAG73348.1"/>
    </source>
</evidence>
<sequence length="263" mass="28652">MGAFGLTEPSAGSDAGATQTTAELIDAQWIINGSKCFITNAGTDISGLVIVTAVTGKREDGRSEISNIIVPRGTKGYSQGPKYEKMGWRAADTRELIFSDCKIPKENLLGEQGAGFKQFLQVLDAARISMAALSVGVAQACLDASLKYAKERVQFGRPISKFQAISFKLADMATKIELARLMYYKAAWLRDNKKPYAKEAAMAKLYASEISVQCANEAVQIHGGYGFMDDFDVSRYYRDVKVNTIGEGTSEVQRIVIARQLGC</sequence>
<dbReference type="GO" id="GO:0050660">
    <property type="term" value="F:flavin adenine dinucleotide binding"/>
    <property type="evidence" value="ECO:0007669"/>
    <property type="project" value="UniProtKB-ARBA"/>
</dbReference>
<dbReference type="InterPro" id="IPR036250">
    <property type="entry name" value="AcylCo_DH-like_C"/>
</dbReference>
<comment type="similarity">
    <text evidence="2">Belongs to the acyl-CoA dehydrogenase family.</text>
</comment>
<dbReference type="AlphaFoldDB" id="X1ALQ5"/>
<dbReference type="SUPFAM" id="SSF47203">
    <property type="entry name" value="Acyl-CoA dehydrogenase C-terminal domain-like"/>
    <property type="match status" value="1"/>
</dbReference>
<dbReference type="Gene3D" id="1.20.140.10">
    <property type="entry name" value="Butyryl-CoA Dehydrogenase, subunit A, domain 3"/>
    <property type="match status" value="1"/>
</dbReference>
<feature type="domain" description="Acyl-CoA dehydrogenase/oxidase C-terminal" evidence="6">
    <location>
        <begin position="113"/>
        <end position="261"/>
    </location>
</feature>
<dbReference type="Pfam" id="PF02770">
    <property type="entry name" value="Acyl-CoA_dh_M"/>
    <property type="match status" value="1"/>
</dbReference>
<organism evidence="8">
    <name type="scientific">marine sediment metagenome</name>
    <dbReference type="NCBI Taxonomy" id="412755"/>
    <lineage>
        <taxon>unclassified sequences</taxon>
        <taxon>metagenomes</taxon>
        <taxon>ecological metagenomes</taxon>
    </lineage>
</organism>
<dbReference type="InterPro" id="IPR009075">
    <property type="entry name" value="AcylCo_DH/oxidase_C"/>
</dbReference>
<evidence type="ECO:0000259" key="6">
    <source>
        <dbReference type="Pfam" id="PF00441"/>
    </source>
</evidence>
<dbReference type="InterPro" id="IPR006091">
    <property type="entry name" value="Acyl-CoA_Oxase/DH_mid-dom"/>
</dbReference>
<dbReference type="SUPFAM" id="SSF56645">
    <property type="entry name" value="Acyl-CoA dehydrogenase NM domain-like"/>
    <property type="match status" value="1"/>
</dbReference>
<evidence type="ECO:0008006" key="9">
    <source>
        <dbReference type="Google" id="ProtNLM"/>
    </source>
</evidence>
<dbReference type="FunFam" id="1.20.140.10:FF:000004">
    <property type="entry name" value="Acyl-CoA dehydrogenase FadE25"/>
    <property type="match status" value="1"/>
</dbReference>
<dbReference type="FunFam" id="2.40.110.10:FF:000009">
    <property type="entry name" value="Acyl-CoA dehydrogenase"/>
    <property type="match status" value="1"/>
</dbReference>
<dbReference type="PROSITE" id="PS00073">
    <property type="entry name" value="ACYL_COA_DH_2"/>
    <property type="match status" value="1"/>
</dbReference>
<gene>
    <name evidence="8" type="ORF">S01H4_02456</name>
</gene>
<protein>
    <recommendedName>
        <fullName evidence="9">Acyl-CoA dehydrogenase/oxidase C-terminal domain-containing protein</fullName>
    </recommendedName>
</protein>
<dbReference type="PROSITE" id="PS00072">
    <property type="entry name" value="ACYL_COA_DH_1"/>
    <property type="match status" value="1"/>
</dbReference>
<dbReference type="EMBL" id="BART01000535">
    <property type="protein sequence ID" value="GAG73348.1"/>
    <property type="molecule type" value="Genomic_DNA"/>
</dbReference>
<accession>X1ALQ5</accession>
<evidence type="ECO:0000256" key="2">
    <source>
        <dbReference type="ARBA" id="ARBA00009347"/>
    </source>
</evidence>
<dbReference type="InterPro" id="IPR046373">
    <property type="entry name" value="Acyl-CoA_Oxase/DH_mid-dom_sf"/>
</dbReference>
<comment type="cofactor">
    <cofactor evidence="1">
        <name>FAD</name>
        <dbReference type="ChEBI" id="CHEBI:57692"/>
    </cofactor>
</comment>
<proteinExistence type="inferred from homology"/>
<evidence type="ECO:0000259" key="7">
    <source>
        <dbReference type="Pfam" id="PF02770"/>
    </source>
</evidence>
<feature type="domain" description="Acyl-CoA oxidase/dehydrogenase middle" evidence="7">
    <location>
        <begin position="3"/>
        <end position="101"/>
    </location>
</feature>
<dbReference type="PANTHER" id="PTHR43884">
    <property type="entry name" value="ACYL-COA DEHYDROGENASE"/>
    <property type="match status" value="1"/>
</dbReference>
<dbReference type="Pfam" id="PF00441">
    <property type="entry name" value="Acyl-CoA_dh_1"/>
    <property type="match status" value="1"/>
</dbReference>
<keyword evidence="5" id="KW-0560">Oxidoreductase</keyword>
<keyword evidence="4" id="KW-0274">FAD</keyword>
<dbReference type="InterPro" id="IPR006089">
    <property type="entry name" value="Acyl-CoA_DH_CS"/>
</dbReference>
<dbReference type="PANTHER" id="PTHR43884:SF12">
    <property type="entry name" value="ISOVALERYL-COA DEHYDROGENASE, MITOCHONDRIAL-RELATED"/>
    <property type="match status" value="1"/>
</dbReference>
<comment type="caution">
    <text evidence="8">The sequence shown here is derived from an EMBL/GenBank/DDBJ whole genome shotgun (WGS) entry which is preliminary data.</text>
</comment>